<dbReference type="EMBL" id="MRZV01001468">
    <property type="protein sequence ID" value="PIK37685.1"/>
    <property type="molecule type" value="Genomic_DNA"/>
</dbReference>
<gene>
    <name evidence="1" type="ORF">BSL78_25471</name>
</gene>
<name>A0A2G8JPR5_STIJA</name>
<dbReference type="STRING" id="307972.A0A2G8JPR5"/>
<dbReference type="GO" id="GO:0006644">
    <property type="term" value="P:phospholipid metabolic process"/>
    <property type="evidence" value="ECO:0007669"/>
    <property type="project" value="TreeGrafter"/>
</dbReference>
<sequence length="158" mass="18121">MFKEGDDHQELVELIQSYQSKTEELVMSGRYDTRDDFTVVYQPFLTNTRFPLLPNLEGDSSYFAPDCFHFSAKGHATMAKELWKNMLQPVGQKSDSWNPPEDIKCPTKENPYIYTNMNSGIDVEKYPYYAETQGGATTIQISLLTIVLSTIVYVINRI</sequence>
<dbReference type="Pfam" id="PF00657">
    <property type="entry name" value="Lipase_GDSL"/>
    <property type="match status" value="1"/>
</dbReference>
<reference evidence="1 2" key="1">
    <citation type="journal article" date="2017" name="PLoS Biol.">
        <title>The sea cucumber genome provides insights into morphological evolution and visceral regeneration.</title>
        <authorList>
            <person name="Zhang X."/>
            <person name="Sun L."/>
            <person name="Yuan J."/>
            <person name="Sun Y."/>
            <person name="Gao Y."/>
            <person name="Zhang L."/>
            <person name="Li S."/>
            <person name="Dai H."/>
            <person name="Hamel J.F."/>
            <person name="Liu C."/>
            <person name="Yu Y."/>
            <person name="Liu S."/>
            <person name="Lin W."/>
            <person name="Guo K."/>
            <person name="Jin S."/>
            <person name="Xu P."/>
            <person name="Storey K.B."/>
            <person name="Huan P."/>
            <person name="Zhang T."/>
            <person name="Zhou Y."/>
            <person name="Zhang J."/>
            <person name="Lin C."/>
            <person name="Li X."/>
            <person name="Xing L."/>
            <person name="Huo D."/>
            <person name="Sun M."/>
            <person name="Wang L."/>
            <person name="Mercier A."/>
            <person name="Li F."/>
            <person name="Yang H."/>
            <person name="Xiang J."/>
        </authorList>
    </citation>
    <scope>NUCLEOTIDE SEQUENCE [LARGE SCALE GENOMIC DNA]</scope>
    <source>
        <strain evidence="1">Shaxun</strain>
        <tissue evidence="1">Muscle</tissue>
    </source>
</reference>
<dbReference type="OrthoDB" id="10265800at2759"/>
<evidence type="ECO:0000313" key="1">
    <source>
        <dbReference type="EMBL" id="PIK37685.1"/>
    </source>
</evidence>
<dbReference type="PANTHER" id="PTHR21325">
    <property type="entry name" value="PHOSPHOLIPASE B, PLB1"/>
    <property type="match status" value="1"/>
</dbReference>
<dbReference type="InterPro" id="IPR001087">
    <property type="entry name" value="GDSL"/>
</dbReference>
<comment type="caution">
    <text evidence="1">The sequence shown here is derived from an EMBL/GenBank/DDBJ whole genome shotgun (WGS) entry which is preliminary data.</text>
</comment>
<dbReference type="GO" id="GO:0004620">
    <property type="term" value="F:phospholipase activity"/>
    <property type="evidence" value="ECO:0007669"/>
    <property type="project" value="InterPro"/>
</dbReference>
<dbReference type="PANTHER" id="PTHR21325:SF31">
    <property type="entry name" value="GH22081P-RELATED"/>
    <property type="match status" value="1"/>
</dbReference>
<dbReference type="AlphaFoldDB" id="A0A2G8JPR5"/>
<dbReference type="SUPFAM" id="SSF52266">
    <property type="entry name" value="SGNH hydrolase"/>
    <property type="match status" value="1"/>
</dbReference>
<protein>
    <submittedName>
        <fullName evidence="1">Putative phospholipase B1, membrane-associated-like</fullName>
    </submittedName>
</protein>
<organism evidence="1 2">
    <name type="scientific">Stichopus japonicus</name>
    <name type="common">Sea cucumber</name>
    <dbReference type="NCBI Taxonomy" id="307972"/>
    <lineage>
        <taxon>Eukaryota</taxon>
        <taxon>Metazoa</taxon>
        <taxon>Echinodermata</taxon>
        <taxon>Eleutherozoa</taxon>
        <taxon>Echinozoa</taxon>
        <taxon>Holothuroidea</taxon>
        <taxon>Aspidochirotacea</taxon>
        <taxon>Aspidochirotida</taxon>
        <taxon>Stichopodidae</taxon>
        <taxon>Apostichopus</taxon>
    </lineage>
</organism>
<keyword evidence="2" id="KW-1185">Reference proteome</keyword>
<dbReference type="InterPro" id="IPR038885">
    <property type="entry name" value="PLB1"/>
</dbReference>
<evidence type="ECO:0000313" key="2">
    <source>
        <dbReference type="Proteomes" id="UP000230750"/>
    </source>
</evidence>
<proteinExistence type="predicted"/>
<accession>A0A2G8JPR5</accession>
<dbReference type="Proteomes" id="UP000230750">
    <property type="component" value="Unassembled WGS sequence"/>
</dbReference>